<organism evidence="1 2">
    <name type="scientific">Cylicocyclus nassatus</name>
    <name type="common">Nematode worm</name>
    <dbReference type="NCBI Taxonomy" id="53992"/>
    <lineage>
        <taxon>Eukaryota</taxon>
        <taxon>Metazoa</taxon>
        <taxon>Ecdysozoa</taxon>
        <taxon>Nematoda</taxon>
        <taxon>Chromadorea</taxon>
        <taxon>Rhabditida</taxon>
        <taxon>Rhabditina</taxon>
        <taxon>Rhabditomorpha</taxon>
        <taxon>Strongyloidea</taxon>
        <taxon>Strongylidae</taxon>
        <taxon>Cylicocyclus</taxon>
    </lineage>
</organism>
<dbReference type="EMBL" id="CATQJL010000112">
    <property type="protein sequence ID" value="CAJ0595696.1"/>
    <property type="molecule type" value="Genomic_DNA"/>
</dbReference>
<proteinExistence type="predicted"/>
<name>A0AA36GP09_CYLNA</name>
<sequence>MYIENKMPRFKDGRARNIINFANENEEWQVFFTLTWSRPTKVCQLGNGRSALVEIYHAMKEREFYLGLRRRKSSPGKKAVTYKIQHTAVKMENVTSHPEEARCICTLNRDYDCDYSRNGPK</sequence>
<evidence type="ECO:0000313" key="1">
    <source>
        <dbReference type="EMBL" id="CAJ0595696.1"/>
    </source>
</evidence>
<evidence type="ECO:0000313" key="2">
    <source>
        <dbReference type="Proteomes" id="UP001176961"/>
    </source>
</evidence>
<keyword evidence="2" id="KW-1185">Reference proteome</keyword>
<dbReference type="AlphaFoldDB" id="A0AA36GP09"/>
<gene>
    <name evidence="1" type="ORF">CYNAS_LOCUS7679</name>
</gene>
<reference evidence="1" key="1">
    <citation type="submission" date="2023-07" db="EMBL/GenBank/DDBJ databases">
        <authorList>
            <consortium name="CYATHOMIX"/>
        </authorList>
    </citation>
    <scope>NUCLEOTIDE SEQUENCE</scope>
    <source>
        <strain evidence="1">N/A</strain>
    </source>
</reference>
<protein>
    <submittedName>
        <fullName evidence="1">Uncharacterized protein</fullName>
    </submittedName>
</protein>
<accession>A0AA36GP09</accession>
<comment type="caution">
    <text evidence="1">The sequence shown here is derived from an EMBL/GenBank/DDBJ whole genome shotgun (WGS) entry which is preliminary data.</text>
</comment>
<dbReference type="Proteomes" id="UP001176961">
    <property type="component" value="Unassembled WGS sequence"/>
</dbReference>